<protein>
    <recommendedName>
        <fullName evidence="3">Pyrrolo-quinoline quinone repeat domain-containing protein</fullName>
    </recommendedName>
</protein>
<keyword evidence="2" id="KW-1133">Transmembrane helix</keyword>
<feature type="compositionally biased region" description="Gly residues" evidence="1">
    <location>
        <begin position="185"/>
        <end position="194"/>
    </location>
</feature>
<evidence type="ECO:0000256" key="1">
    <source>
        <dbReference type="SAM" id="MobiDB-lite"/>
    </source>
</evidence>
<feature type="compositionally biased region" description="Pro residues" evidence="1">
    <location>
        <begin position="18"/>
        <end position="38"/>
    </location>
</feature>
<feature type="region of interest" description="Disordered" evidence="1">
    <location>
        <begin position="1"/>
        <end position="194"/>
    </location>
</feature>
<dbReference type="SUPFAM" id="SSF50998">
    <property type="entry name" value="Quinoprotein alcohol dehydrogenase-like"/>
    <property type="match status" value="1"/>
</dbReference>
<feature type="compositionally biased region" description="Gly residues" evidence="1">
    <location>
        <begin position="141"/>
        <end position="154"/>
    </location>
</feature>
<dbReference type="Gene3D" id="2.130.10.10">
    <property type="entry name" value="YVTN repeat-like/Quinoprotein amine dehydrogenase"/>
    <property type="match status" value="1"/>
</dbReference>
<feature type="domain" description="Pyrrolo-quinoline quinone repeat" evidence="3">
    <location>
        <begin position="298"/>
        <end position="422"/>
    </location>
</feature>
<evidence type="ECO:0000313" key="4">
    <source>
        <dbReference type="EMBL" id="ARF77132.1"/>
    </source>
</evidence>
<evidence type="ECO:0000313" key="5">
    <source>
        <dbReference type="Proteomes" id="UP000192251"/>
    </source>
</evidence>
<feature type="compositionally biased region" description="Pro residues" evidence="1">
    <location>
        <begin position="65"/>
        <end position="87"/>
    </location>
</feature>
<feature type="region of interest" description="Disordered" evidence="1">
    <location>
        <begin position="224"/>
        <end position="274"/>
    </location>
</feature>
<feature type="compositionally biased region" description="Low complexity" evidence="1">
    <location>
        <begin position="160"/>
        <end position="177"/>
    </location>
</feature>
<keyword evidence="2" id="KW-0472">Membrane</keyword>
<dbReference type="AlphaFoldDB" id="A0ABC8C2U7"/>
<organism evidence="4 5">
    <name type="scientific">Kitasatospora albolonga</name>
    <dbReference type="NCBI Taxonomy" id="68173"/>
    <lineage>
        <taxon>Bacteria</taxon>
        <taxon>Bacillati</taxon>
        <taxon>Actinomycetota</taxon>
        <taxon>Actinomycetes</taxon>
        <taxon>Kitasatosporales</taxon>
        <taxon>Streptomycetaceae</taxon>
        <taxon>Kitasatospora</taxon>
    </lineage>
</organism>
<feature type="compositionally biased region" description="Basic and acidic residues" evidence="1">
    <location>
        <begin position="261"/>
        <end position="274"/>
    </location>
</feature>
<accession>A0ABC8C2U7</accession>
<dbReference type="InterPro" id="IPR015943">
    <property type="entry name" value="WD40/YVTN_repeat-like_dom_sf"/>
</dbReference>
<feature type="compositionally biased region" description="Low complexity" evidence="1">
    <location>
        <begin position="105"/>
        <end position="138"/>
    </location>
</feature>
<evidence type="ECO:0000256" key="2">
    <source>
        <dbReference type="SAM" id="Phobius"/>
    </source>
</evidence>
<dbReference type="EMBL" id="CP020563">
    <property type="protein sequence ID" value="ARF77132.1"/>
    <property type="molecule type" value="Genomic_DNA"/>
</dbReference>
<dbReference type="RefSeq" id="WP_084753567.1">
    <property type="nucleotide sequence ID" value="NZ_CP020563.1"/>
</dbReference>
<sequence length="680" mass="70412">MSQPPSQQPPQGGFGAPQEPPQGTPQPPQPQDQPPQAPSPQDQQPPAQSSQDQSPQGQPSSGAQPPQPPQAPAPAPAGPPPAQPPGGPAYGYPQAPPSPPGQPGYGYPQAPGQAPGQPSGPYGQQPPGQAPGPYGQQPTVGYGGYGQPAPGGYGQPQPGPYGQPTQPYGYPQQQYPGAPAPGGPGGPGAPGGSGGAFKGRTGILAAAAVAVVLLVGAGAWYVVSDSGDEPKKKPVAGASNDPKAPETPSASPTVDEGDGSGDGRETNDDLNAGRKPGEAQVAWLQKNDVDLPRNGAEVHGPWFVGDTIVKAMYRGISGYGVADGKQKWTLALPADVCSTPNSATADGKIVIGIKSSTTDRADCSVLQMIDLNTGKAGWKSTVKKNGAWDMLSDIGLAISGDTVTVGRTSYSSAYRVSDGKELFATSTGTCKNFAFAGGPKLIAAGSCRTDDVKNPQHQIQELNPVTGKPKWTYKPPRGWEVKKVYSVSPLVVSLDNREKKQWSIAAFTDSGKLRSQMIPAKNDTVTANCGSAFAIFGQKLEGCSGVVADADTFYIATKPGTGSARTNKVIAFDLNTGKPKWTVDAPAERVVRPLRLEGGNVLLYLEPRYDKAGAILTLPASGGATSVLLQHPEGTNRIENGFYSNVVLYEGGRSFIVSKRVSASNDKEELEQTTALVFSK</sequence>
<name>A0ABC8C2U7_9ACTN</name>
<dbReference type="KEGG" id="kab:B7C62_12715"/>
<dbReference type="Pfam" id="PF13360">
    <property type="entry name" value="PQQ_2"/>
    <property type="match status" value="1"/>
</dbReference>
<dbReference type="Proteomes" id="UP000192251">
    <property type="component" value="Chromosome"/>
</dbReference>
<keyword evidence="2" id="KW-0812">Transmembrane</keyword>
<feature type="compositionally biased region" description="Low complexity" evidence="1">
    <location>
        <begin position="1"/>
        <end position="11"/>
    </location>
</feature>
<keyword evidence="5" id="KW-1185">Reference proteome</keyword>
<gene>
    <name evidence="4" type="ORF">B7C62_12715</name>
</gene>
<dbReference type="InterPro" id="IPR002372">
    <property type="entry name" value="PQQ_rpt_dom"/>
</dbReference>
<proteinExistence type="predicted"/>
<reference evidence="4 5" key="1">
    <citation type="submission" date="2017-04" db="EMBL/GenBank/DDBJ databases">
        <title>The complete genome sequence of Streptomyces albolongus YIM 101047, the producer of novel bafilomycins and novel odoriferous sesquiterpenoids.</title>
        <authorList>
            <person name="Yin M."/>
            <person name="Jiang Y."/>
        </authorList>
    </citation>
    <scope>NUCLEOTIDE SEQUENCE [LARGE SCALE GENOMIC DNA]</scope>
    <source>
        <strain evidence="4 5">YIM 101047</strain>
    </source>
</reference>
<dbReference type="InterPro" id="IPR011047">
    <property type="entry name" value="Quinoprotein_ADH-like_sf"/>
</dbReference>
<evidence type="ECO:0000259" key="3">
    <source>
        <dbReference type="Pfam" id="PF13360"/>
    </source>
</evidence>
<feature type="compositionally biased region" description="Low complexity" evidence="1">
    <location>
        <begin position="39"/>
        <end position="64"/>
    </location>
</feature>
<feature type="transmembrane region" description="Helical" evidence="2">
    <location>
        <begin position="203"/>
        <end position="223"/>
    </location>
</feature>